<name>Q2GAP6_NOVAD</name>
<evidence type="ECO:0000313" key="1">
    <source>
        <dbReference type="EMBL" id="ABD25077.1"/>
    </source>
</evidence>
<keyword evidence="2" id="KW-1185">Reference proteome</keyword>
<gene>
    <name evidence="1" type="ordered locus">Saro_0630</name>
</gene>
<organism evidence="1 2">
    <name type="scientific">Novosphingobium aromaticivorans (strain ATCC 700278 / DSM 12444 / CCUG 56034 / CIP 105152 / NBRC 16084 / F199)</name>
    <dbReference type="NCBI Taxonomy" id="279238"/>
    <lineage>
        <taxon>Bacteria</taxon>
        <taxon>Pseudomonadati</taxon>
        <taxon>Pseudomonadota</taxon>
        <taxon>Alphaproteobacteria</taxon>
        <taxon>Sphingomonadales</taxon>
        <taxon>Sphingomonadaceae</taxon>
        <taxon>Novosphingobium</taxon>
    </lineage>
</organism>
<protein>
    <submittedName>
        <fullName evidence="1">Uncharacterized protein</fullName>
    </submittedName>
</protein>
<dbReference type="HOGENOM" id="CLU_2070674_0_0_5"/>
<dbReference type="AlphaFoldDB" id="Q2GAP6"/>
<reference evidence="2" key="1">
    <citation type="submission" date="2006-01" db="EMBL/GenBank/DDBJ databases">
        <title>Complete sequence of Novosphingobium aromaticivorans DSM 12444.</title>
        <authorList>
            <consortium name="US DOE Joint Genome Institute"/>
            <person name="Copeland A."/>
            <person name="Lucas S."/>
            <person name="Lapidus A."/>
            <person name="Barry K."/>
            <person name="Detter J.C."/>
            <person name="Glavina T."/>
            <person name="Hammon N."/>
            <person name="Israni S."/>
            <person name="Pitluck S."/>
            <person name="Chain P."/>
            <person name="Malfatti S."/>
            <person name="Shin M."/>
            <person name="Vergez L."/>
            <person name="Schmutz J."/>
            <person name="Larimer F."/>
            <person name="Land M."/>
            <person name="Kyrpides N."/>
            <person name="Ivanova N."/>
            <person name="Fredrickson J."/>
            <person name="Balkwill D."/>
            <person name="Romine M.F."/>
            <person name="Richardson P."/>
        </authorList>
    </citation>
    <scope>NUCLEOTIDE SEQUENCE [LARGE SCALE GENOMIC DNA]</scope>
    <source>
        <strain evidence="2">ATCC 700278 / DSM 12444 / CCUG 56034 / CIP 105152 / NBRC 16084 / F199</strain>
    </source>
</reference>
<dbReference type="STRING" id="279238.Saro_0630"/>
<dbReference type="EMBL" id="CP000248">
    <property type="protein sequence ID" value="ABD25077.1"/>
    <property type="molecule type" value="Genomic_DNA"/>
</dbReference>
<accession>Q2GAP6</accession>
<proteinExistence type="predicted"/>
<sequence>MLGNVTPAMKAADGLIGAWCTDADGVRDGFVMEPVCAITTGVKLIALASGELARASSEEGPPTIMNVPIDCWIADPVREDMAARLVFDFDGAPVAIGLDAHQLIKLAAALGALARKVG</sequence>
<evidence type="ECO:0000313" key="2">
    <source>
        <dbReference type="Proteomes" id="UP000009134"/>
    </source>
</evidence>
<dbReference type="KEGG" id="nar:Saro_0630"/>
<dbReference type="Proteomes" id="UP000009134">
    <property type="component" value="Chromosome"/>
</dbReference>